<dbReference type="KEGG" id="pmx:PERMA_1118"/>
<dbReference type="GO" id="GO:0004400">
    <property type="term" value="F:histidinol-phosphate transaminase activity"/>
    <property type="evidence" value="ECO:0007669"/>
    <property type="project" value="UniProtKB-UniRule"/>
</dbReference>
<keyword evidence="12" id="KW-1185">Reference proteome</keyword>
<dbReference type="SUPFAM" id="SSF53383">
    <property type="entry name" value="PLP-dependent transferases"/>
    <property type="match status" value="1"/>
</dbReference>
<dbReference type="UniPathway" id="UPA00031">
    <property type="reaction ID" value="UER00012"/>
</dbReference>
<keyword evidence="9" id="KW-0368">Histidine biosynthesis</keyword>
<dbReference type="NCBIfam" id="TIGR01141">
    <property type="entry name" value="hisC"/>
    <property type="match status" value="1"/>
</dbReference>
<dbReference type="InterPro" id="IPR004839">
    <property type="entry name" value="Aminotransferase_I/II_large"/>
</dbReference>
<reference evidence="11 12" key="1">
    <citation type="journal article" date="2009" name="J. Bacteriol.">
        <title>Complete and draft genome sequences of six members of the Aquificales.</title>
        <authorList>
            <person name="Reysenbach A.L."/>
            <person name="Hamamura N."/>
            <person name="Podar M."/>
            <person name="Griffiths E."/>
            <person name="Ferreira S."/>
            <person name="Hochstein R."/>
            <person name="Heidelberg J."/>
            <person name="Johnson J."/>
            <person name="Mead D."/>
            <person name="Pohorille A."/>
            <person name="Sarmiento M."/>
            <person name="Schweighofer K."/>
            <person name="Seshadri R."/>
            <person name="Voytek M.A."/>
        </authorList>
    </citation>
    <scope>NUCLEOTIDE SEQUENCE [LARGE SCALE GENOMIC DNA]</scope>
    <source>
        <strain evidence="12">DSM 14350 / EX-H1</strain>
    </source>
</reference>
<dbReference type="GO" id="GO:0000105">
    <property type="term" value="P:L-histidine biosynthetic process"/>
    <property type="evidence" value="ECO:0007669"/>
    <property type="project" value="UniProtKB-UniRule"/>
</dbReference>
<dbReference type="PANTHER" id="PTHR43643:SF3">
    <property type="entry name" value="HISTIDINOL-PHOSPHATE AMINOTRANSFERASE"/>
    <property type="match status" value="1"/>
</dbReference>
<dbReference type="OrthoDB" id="9813612at2"/>
<keyword evidence="9" id="KW-0028">Amino-acid biosynthesis</keyword>
<dbReference type="Proteomes" id="UP000001366">
    <property type="component" value="Chromosome"/>
</dbReference>
<dbReference type="PaxDb" id="123214-PERMA_1118"/>
<evidence type="ECO:0000313" key="12">
    <source>
        <dbReference type="Proteomes" id="UP000001366"/>
    </source>
</evidence>
<dbReference type="CDD" id="cd00609">
    <property type="entry name" value="AAT_like"/>
    <property type="match status" value="1"/>
</dbReference>
<comment type="cofactor">
    <cofactor evidence="1 9">
        <name>pyridoxal 5'-phosphate</name>
        <dbReference type="ChEBI" id="CHEBI:597326"/>
    </cofactor>
</comment>
<accession>C0QQF9</accession>
<keyword evidence="7 9" id="KW-0663">Pyridoxal phosphate</keyword>
<feature type="modified residue" description="N6-(pyridoxal phosphate)lysine" evidence="9">
    <location>
        <position position="230"/>
    </location>
</feature>
<proteinExistence type="inferred from homology"/>
<comment type="similarity">
    <text evidence="3 9">Belongs to the class-II pyridoxal-phosphate-dependent aminotransferase family. Histidinol-phosphate aminotransferase subfamily.</text>
</comment>
<dbReference type="STRING" id="123214.PERMA_1118"/>
<evidence type="ECO:0000256" key="7">
    <source>
        <dbReference type="ARBA" id="ARBA00022898"/>
    </source>
</evidence>
<dbReference type="HOGENOM" id="CLU_017584_3_3_0"/>
<dbReference type="Gene3D" id="3.90.1150.10">
    <property type="entry name" value="Aspartate Aminotransferase, domain 1"/>
    <property type="match status" value="1"/>
</dbReference>
<feature type="domain" description="Aminotransferase class I/classII large" evidence="10">
    <location>
        <begin position="31"/>
        <end position="360"/>
    </location>
</feature>
<evidence type="ECO:0000256" key="6">
    <source>
        <dbReference type="ARBA" id="ARBA00022679"/>
    </source>
</evidence>
<comment type="catalytic activity">
    <reaction evidence="8 9">
        <text>L-histidinol phosphate + 2-oxoglutarate = 3-(imidazol-4-yl)-2-oxopropyl phosphate + L-glutamate</text>
        <dbReference type="Rhea" id="RHEA:23744"/>
        <dbReference type="ChEBI" id="CHEBI:16810"/>
        <dbReference type="ChEBI" id="CHEBI:29985"/>
        <dbReference type="ChEBI" id="CHEBI:57766"/>
        <dbReference type="ChEBI" id="CHEBI:57980"/>
        <dbReference type="EC" id="2.6.1.9"/>
    </reaction>
</comment>
<dbReference type="InterPro" id="IPR015424">
    <property type="entry name" value="PyrdxlP-dep_Trfase"/>
</dbReference>
<dbReference type="eggNOG" id="COG0079">
    <property type="taxonomic scope" value="Bacteria"/>
</dbReference>
<dbReference type="GO" id="GO:0030170">
    <property type="term" value="F:pyridoxal phosphate binding"/>
    <property type="evidence" value="ECO:0007669"/>
    <property type="project" value="InterPro"/>
</dbReference>
<dbReference type="InterPro" id="IPR015421">
    <property type="entry name" value="PyrdxlP-dep_Trfase_major"/>
</dbReference>
<evidence type="ECO:0000256" key="5">
    <source>
        <dbReference type="ARBA" id="ARBA00022576"/>
    </source>
</evidence>
<dbReference type="HAMAP" id="MF_01023">
    <property type="entry name" value="HisC_aminotrans_2"/>
    <property type="match status" value="1"/>
</dbReference>
<sequence length="367" mass="41962">MINYPDFLKNIQTYKPGKPVEEVKRELGLKEVIKLASNENPFGCSLSVKRAVEREAVNINFYPDGGAYYLREALSDFHSVEPDQIIFGNGSNEIIDMIGRVFLSDGSEALAFEGSFVVYKLVTEISGGIFREIPLECDLSRDLNKIFDYITERTKVIFIDNPCNPTGFANKKEEFESFLKDLPDNILLVLDEAYFEYAKEHGVPDGINYIRRINPDIPEKNIIVLRTFSKVYGLAGLRIGYGISNREIIEVLEKVRQPFNTNHLAQVAALEALKDQDFVRFSVEMNEKGKLQIYEGLERLDVHFIPSYGNFVMFKVDDGERVYKELMKKGVIVRPAFGFDNYLRVSIGREDQNKIFLEKLGEIISKC</sequence>
<evidence type="ECO:0000256" key="4">
    <source>
        <dbReference type="ARBA" id="ARBA00011738"/>
    </source>
</evidence>
<name>C0QQF9_PERMH</name>
<evidence type="ECO:0000259" key="10">
    <source>
        <dbReference type="Pfam" id="PF00155"/>
    </source>
</evidence>
<dbReference type="EC" id="2.6.1.9" evidence="9"/>
<evidence type="ECO:0000256" key="3">
    <source>
        <dbReference type="ARBA" id="ARBA00007970"/>
    </source>
</evidence>
<dbReference type="Gene3D" id="3.40.640.10">
    <property type="entry name" value="Type I PLP-dependent aspartate aminotransferase-like (Major domain)"/>
    <property type="match status" value="1"/>
</dbReference>
<evidence type="ECO:0000256" key="1">
    <source>
        <dbReference type="ARBA" id="ARBA00001933"/>
    </source>
</evidence>
<dbReference type="Pfam" id="PF00155">
    <property type="entry name" value="Aminotran_1_2"/>
    <property type="match status" value="1"/>
</dbReference>
<dbReference type="RefSeq" id="WP_015898863.1">
    <property type="nucleotide sequence ID" value="NC_012440.1"/>
</dbReference>
<dbReference type="PANTHER" id="PTHR43643">
    <property type="entry name" value="HISTIDINOL-PHOSPHATE AMINOTRANSFERASE 2"/>
    <property type="match status" value="1"/>
</dbReference>
<evidence type="ECO:0000256" key="8">
    <source>
        <dbReference type="ARBA" id="ARBA00047481"/>
    </source>
</evidence>
<keyword evidence="5 9" id="KW-0032">Aminotransferase</keyword>
<keyword evidence="6 9" id="KW-0808">Transferase</keyword>
<dbReference type="EMBL" id="CP001230">
    <property type="protein sequence ID" value="ACO04759.1"/>
    <property type="molecule type" value="Genomic_DNA"/>
</dbReference>
<protein>
    <recommendedName>
        <fullName evidence="9">Histidinol-phosphate aminotransferase</fullName>
        <ecNumber evidence="9">2.6.1.9</ecNumber>
    </recommendedName>
    <alternativeName>
        <fullName evidence="9">Imidazole acetol-phosphate transaminase</fullName>
    </alternativeName>
</protein>
<gene>
    <name evidence="11" type="primary">hisC_1</name>
    <name evidence="9" type="synonym">hisC</name>
    <name evidence="11" type="ordered locus">PERMA_1118</name>
</gene>
<dbReference type="InterPro" id="IPR015422">
    <property type="entry name" value="PyrdxlP-dep_Trfase_small"/>
</dbReference>
<comment type="subunit">
    <text evidence="4 9">Homodimer.</text>
</comment>
<organism evidence="11 12">
    <name type="scientific">Persephonella marina (strain DSM 14350 / EX-H1)</name>
    <dbReference type="NCBI Taxonomy" id="123214"/>
    <lineage>
        <taxon>Bacteria</taxon>
        <taxon>Pseudomonadati</taxon>
        <taxon>Aquificota</taxon>
        <taxon>Aquificia</taxon>
        <taxon>Aquificales</taxon>
        <taxon>Hydrogenothermaceae</taxon>
        <taxon>Persephonella</taxon>
    </lineage>
</organism>
<dbReference type="AlphaFoldDB" id="C0QQF9"/>
<dbReference type="InterPro" id="IPR005861">
    <property type="entry name" value="HisP_aminotrans"/>
</dbReference>
<evidence type="ECO:0000256" key="2">
    <source>
        <dbReference type="ARBA" id="ARBA00005011"/>
    </source>
</evidence>
<evidence type="ECO:0000313" key="11">
    <source>
        <dbReference type="EMBL" id="ACO04759.1"/>
    </source>
</evidence>
<comment type="pathway">
    <text evidence="2 9">Amino-acid biosynthesis; L-histidine biosynthesis; L-histidine from 5-phospho-alpha-D-ribose 1-diphosphate: step 7/9.</text>
</comment>
<evidence type="ECO:0000256" key="9">
    <source>
        <dbReference type="HAMAP-Rule" id="MF_01023"/>
    </source>
</evidence>
<dbReference type="InterPro" id="IPR050106">
    <property type="entry name" value="HistidinolP_aminotransfase"/>
</dbReference>